<dbReference type="EMBL" id="ML119054">
    <property type="protein sequence ID" value="ROT39182.1"/>
    <property type="molecule type" value="Genomic_DNA"/>
</dbReference>
<feature type="domain" description="Large ribosomal subunit protein uL5 C-terminal" evidence="5">
    <location>
        <begin position="246"/>
        <end position="344"/>
    </location>
</feature>
<protein>
    <submittedName>
        <fullName evidence="6">54S ribosomal protein L7</fullName>
    </submittedName>
</protein>
<dbReference type="InterPro" id="IPR002132">
    <property type="entry name" value="Ribosomal_uL5"/>
</dbReference>
<dbReference type="GeneID" id="39583450"/>
<evidence type="ECO:0000259" key="5">
    <source>
        <dbReference type="Pfam" id="PF00673"/>
    </source>
</evidence>
<feature type="region of interest" description="Disordered" evidence="4">
    <location>
        <begin position="139"/>
        <end position="174"/>
    </location>
</feature>
<reference evidence="6 7" key="1">
    <citation type="journal article" date="2018" name="Mol. Ecol.">
        <title>The obligate alkalophilic soda-lake fungus Sodiomyces alkalinus has shifted to a protein diet.</title>
        <authorList>
            <person name="Grum-Grzhimaylo A.A."/>
            <person name="Falkoski D.L."/>
            <person name="van den Heuvel J."/>
            <person name="Valero-Jimenez C.A."/>
            <person name="Min B."/>
            <person name="Choi I.G."/>
            <person name="Lipzen A."/>
            <person name="Daum C.G."/>
            <person name="Aanen D.K."/>
            <person name="Tsang A."/>
            <person name="Henrissat B."/>
            <person name="Bilanenko E.N."/>
            <person name="de Vries R.P."/>
            <person name="van Kan J.A.L."/>
            <person name="Grigoriev I.V."/>
            <person name="Debets A.J.M."/>
        </authorList>
    </citation>
    <scope>NUCLEOTIDE SEQUENCE [LARGE SCALE GENOMIC DNA]</scope>
    <source>
        <strain evidence="6 7">F11</strain>
    </source>
</reference>
<keyword evidence="7" id="KW-1185">Reference proteome</keyword>
<dbReference type="InterPro" id="IPR031309">
    <property type="entry name" value="Ribosomal_uL5_C"/>
</dbReference>
<organism evidence="6 7">
    <name type="scientific">Sodiomyces alkalinus (strain CBS 110278 / VKM F-3762 / F11)</name>
    <name type="common">Alkaliphilic filamentous fungus</name>
    <dbReference type="NCBI Taxonomy" id="1314773"/>
    <lineage>
        <taxon>Eukaryota</taxon>
        <taxon>Fungi</taxon>
        <taxon>Dikarya</taxon>
        <taxon>Ascomycota</taxon>
        <taxon>Pezizomycotina</taxon>
        <taxon>Sordariomycetes</taxon>
        <taxon>Hypocreomycetidae</taxon>
        <taxon>Glomerellales</taxon>
        <taxon>Plectosphaerellaceae</taxon>
        <taxon>Sodiomyces</taxon>
    </lineage>
</organism>
<proteinExistence type="inferred from homology"/>
<evidence type="ECO:0000313" key="7">
    <source>
        <dbReference type="Proteomes" id="UP000272025"/>
    </source>
</evidence>
<dbReference type="GO" id="GO:0005840">
    <property type="term" value="C:ribosome"/>
    <property type="evidence" value="ECO:0007669"/>
    <property type="project" value="UniProtKB-KW"/>
</dbReference>
<dbReference type="GO" id="GO:1990904">
    <property type="term" value="C:ribonucleoprotein complex"/>
    <property type="evidence" value="ECO:0007669"/>
    <property type="project" value="UniProtKB-KW"/>
</dbReference>
<dbReference type="AlphaFoldDB" id="A0A3N2PXG6"/>
<dbReference type="Proteomes" id="UP000272025">
    <property type="component" value="Unassembled WGS sequence"/>
</dbReference>
<dbReference type="GO" id="GO:0003735">
    <property type="term" value="F:structural constituent of ribosome"/>
    <property type="evidence" value="ECO:0007669"/>
    <property type="project" value="InterPro"/>
</dbReference>
<name>A0A3N2PXG6_SODAK</name>
<dbReference type="GO" id="GO:0006412">
    <property type="term" value="P:translation"/>
    <property type="evidence" value="ECO:0007669"/>
    <property type="project" value="InterPro"/>
</dbReference>
<evidence type="ECO:0000256" key="2">
    <source>
        <dbReference type="ARBA" id="ARBA00022980"/>
    </source>
</evidence>
<keyword evidence="3" id="KW-0687">Ribonucleoprotein</keyword>
<comment type="similarity">
    <text evidence="1">Belongs to the universal ribosomal protein uL5 family.</text>
</comment>
<evidence type="ECO:0000256" key="3">
    <source>
        <dbReference type="ARBA" id="ARBA00023274"/>
    </source>
</evidence>
<accession>A0A3N2PXG6</accession>
<keyword evidence="2 6" id="KW-0689">Ribosomal protein</keyword>
<evidence type="ECO:0000256" key="1">
    <source>
        <dbReference type="ARBA" id="ARBA00008553"/>
    </source>
</evidence>
<dbReference type="Gene3D" id="3.30.1440.10">
    <property type="match status" value="1"/>
</dbReference>
<feature type="compositionally biased region" description="Basic and acidic residues" evidence="4">
    <location>
        <begin position="149"/>
        <end position="161"/>
    </location>
</feature>
<dbReference type="SUPFAM" id="SSF55282">
    <property type="entry name" value="RL5-like"/>
    <property type="match status" value="1"/>
</dbReference>
<gene>
    <name evidence="6" type="ORF">SODALDRAFT_378293</name>
</gene>
<sequence>MATMREGTRIARTIRAQRSLWRPRQLQTVARRWTSSEAGDPELSDLESSSFVVPGPDDAIVQAFDTAQRVAERPQELPGKRFQYHPPKYDRGPLHPIQSPPSSDPTARNFVPGPFNHPRLKQTFDSTIASDLMTLAYSHKVPGTPETPTPERLREWDDSSPYHKNRPRRGPRGASALDLLEREINFRHIPEIKAVSVSAFMGQAAKLPIMLPVARSVIQAISGNTPTTVRMKDSVTQWKVKEGDRVGIKTTMYGNQAYEFVDKLIHIVLPKIKEWPGVKATTGDGNGNLGIGLRPEDMAWFPELAVNWDLYPARLVPGCRIAIQTTATSDRHARLLLQALGLPFYGKVRH</sequence>
<dbReference type="Pfam" id="PF00673">
    <property type="entry name" value="Ribosomal_L5_C"/>
    <property type="match status" value="1"/>
</dbReference>
<evidence type="ECO:0000313" key="6">
    <source>
        <dbReference type="EMBL" id="ROT39182.1"/>
    </source>
</evidence>
<dbReference type="OrthoDB" id="539541at2759"/>
<dbReference type="STRING" id="1314773.A0A3N2PXG6"/>
<feature type="region of interest" description="Disordered" evidence="4">
    <location>
        <begin position="71"/>
        <end position="119"/>
    </location>
</feature>
<dbReference type="InterPro" id="IPR022803">
    <property type="entry name" value="Ribosomal_uL5_dom_sf"/>
</dbReference>
<dbReference type="RefSeq" id="XP_028466988.1">
    <property type="nucleotide sequence ID" value="XM_028614973.1"/>
</dbReference>
<dbReference type="PANTHER" id="PTHR11994">
    <property type="entry name" value="60S RIBOSOMAL PROTEIN L11-RELATED"/>
    <property type="match status" value="1"/>
</dbReference>
<evidence type="ECO:0000256" key="4">
    <source>
        <dbReference type="SAM" id="MobiDB-lite"/>
    </source>
</evidence>